<dbReference type="InterPro" id="IPR051781">
    <property type="entry name" value="Metallo-dep_Hydrolase"/>
</dbReference>
<keyword evidence="4" id="KW-1185">Reference proteome</keyword>
<dbReference type="PANTHER" id="PTHR43135:SF3">
    <property type="entry name" value="ALPHA-D-RIBOSE 1-METHYLPHOSPHONATE 5-TRIPHOSPHATE DIPHOSPHATASE"/>
    <property type="match status" value="1"/>
</dbReference>
<dbReference type="RefSeq" id="WP_246196546.1">
    <property type="nucleotide sequence ID" value="NZ_CP042997.1"/>
</dbReference>
<feature type="domain" description="Amidohydrolase-related" evidence="2">
    <location>
        <begin position="1339"/>
        <end position="1431"/>
    </location>
</feature>
<organism evidence="3 4">
    <name type="scientific">Aquisphaera giovannonii</name>
    <dbReference type="NCBI Taxonomy" id="406548"/>
    <lineage>
        <taxon>Bacteria</taxon>
        <taxon>Pseudomonadati</taxon>
        <taxon>Planctomycetota</taxon>
        <taxon>Planctomycetia</taxon>
        <taxon>Isosphaerales</taxon>
        <taxon>Isosphaeraceae</taxon>
        <taxon>Aquisphaera</taxon>
    </lineage>
</organism>
<dbReference type="Gene3D" id="2.30.40.10">
    <property type="entry name" value="Urease, subunit C, domain 1"/>
    <property type="match status" value="2"/>
</dbReference>
<feature type="domain" description="Amidohydrolase-related" evidence="2">
    <location>
        <begin position="669"/>
        <end position="979"/>
    </location>
</feature>
<dbReference type="SUPFAM" id="SSF51338">
    <property type="entry name" value="Composite domain of metallo-dependent hydrolases"/>
    <property type="match status" value="3"/>
</dbReference>
<dbReference type="InterPro" id="IPR032466">
    <property type="entry name" value="Metal_Hydrolase"/>
</dbReference>
<feature type="region of interest" description="Disordered" evidence="1">
    <location>
        <begin position="133"/>
        <end position="161"/>
    </location>
</feature>
<dbReference type="PANTHER" id="PTHR43135">
    <property type="entry name" value="ALPHA-D-RIBOSE 1-METHYLPHOSPHONATE 5-TRIPHOSPHATE DIPHOSPHATASE"/>
    <property type="match status" value="1"/>
</dbReference>
<dbReference type="InterPro" id="IPR006680">
    <property type="entry name" value="Amidohydro-rel"/>
</dbReference>
<proteinExistence type="predicted"/>
<dbReference type="Proteomes" id="UP000324233">
    <property type="component" value="Chromosome"/>
</dbReference>
<dbReference type="Gene3D" id="3.20.20.140">
    <property type="entry name" value="Metal-dependent hydrolases"/>
    <property type="match status" value="3"/>
</dbReference>
<sequence length="1493" mass="157420">MKTLHGRGESPRASRHRSALSGLPIRLAAAATACAMVLAVAVLGRAAADDDPAGGREGFPTAYAIKDAKIVAAVGKVFDPGTIVVRRGLIEAVGPSKDTAVPDDAEVIEGKGMVVYPGFLDLYTTAAQKAGVDRSASGKGRPVDLAESPLAATPGDNRRGLTPEFEVAPAVELADAAALPYRRIGFTDILAAPSGSIATGQSAVVSLSGLPRREVVVKTPVALHVHMSVPTDAPAGGQPATPFGPQGQRRRPGGEQGGTDNPYPRSLMGTVAHFRQAMLDAERHQRLLDSDGGGVGAPFDPALVALGQAASRKLPVWWQAQTRDEIHRALDLAAEFGTTAVIVGGNEAYKVVDRLKAERVPVVLTLDFPEEPKVPTEEEYRKKSAAERDEPLRLLAHRRDLWKRRVGTAAALAKAGIPFAFSSEGLDRLDRFGAQLRTLKKEGLTEDQVLAALTKQAAALAGLDGRLGTLEPGKLGHLVAFSAPFLDENAKVKLTLIDGEKLEIKESETPAGDRQGGPGGAGRRGGPGGRGAGPGGPPREGGPDRKEAAKKAEEPKPKEAAKKADEPKAKDAAKKAEEPKTKDARKDEGKPAEKPAPFVDVAIETEADRRPKTKTGGSVLIKDATILTVTKGTVAKGSILVEKGKIAAIGPDLPAKPGVTVIDAAGLVAMPGMIDTHSHMAIQGGVNEMSLSVVPEVRVKDVVIGDDATIYRALAGGTTLARLLHGSANTIGGQDAVIKLRYGQPGRDLILRDAPQGVKFALGENVTRSRGRFPNTRMGVESVIERAFEEAKAYRAEQARYEADRKAGRKAGPPPRQDLRLEALARILEGSIKIHSHCYRADEILMLLRTAERYGVRVQSLQHVLEGYKVAAEIAAHGASSSTFSDWWAYKIEAYDAIPQNAALLAEAGADVCIKSDSEELIRHLNLEAAKSVRYGGMKEDQALAMVTINAARQLGLDGRLGSLEVGKDADIALFNGHPFDAFSRCELTLVDGEVYFERAEPDGKRGVRPGDHRAMPQPADPARVPEIALVEQAKGLVALRHARIHPVSGPEIPDGNLIIANGKIAAVGPASGTPIPPEAQIVEVRGMDVWPGMVDSGSALGLSEIGSLTETQDAADAGRFDPELLASTALRADSEHIPVTRVAGVLSSFVQPAGGLVAGQGCMINLRGWVPRELVVKDPAALCVNIPTYVPPPAEGTRRRPGMGQPPGEGGEGQQDPQARRKEQLESIRNWFRRAARYADAVAAAKAKGGTPPPYDIRLAALAPYAKGQGLVLFAADQRMEILDALAIAKDLKLKAAISGANEGWKVAKAIKEAGLPVLVGGVLNELRHDHEPYDSVYANPARLHAAGVKLAIGCRIAGSLAGAGPRNLPFEAATAAAFGLPEDAGVRAVTLSAAEVLGVADQLGSLEPGKRANVVITAGHLLQPTTRVLALFIDGHFEPIESRHTKLYARYQGRLREIQAGRAPLGLDRSTNPSSGPGRSPAARATPPAAR</sequence>
<dbReference type="EMBL" id="CP042997">
    <property type="protein sequence ID" value="QEH34362.1"/>
    <property type="molecule type" value="Genomic_DNA"/>
</dbReference>
<feature type="compositionally biased region" description="Low complexity" evidence="1">
    <location>
        <begin position="1481"/>
        <end position="1493"/>
    </location>
</feature>
<name>A0A5B9W139_9BACT</name>
<feature type="region of interest" description="Disordered" evidence="1">
    <location>
        <begin position="1002"/>
        <end position="1021"/>
    </location>
</feature>
<dbReference type="SUPFAM" id="SSF51556">
    <property type="entry name" value="Metallo-dependent hydrolases"/>
    <property type="match status" value="3"/>
</dbReference>
<feature type="domain" description="Amidohydrolase-related" evidence="2">
    <location>
        <begin position="412"/>
        <end position="500"/>
    </location>
</feature>
<reference evidence="3 4" key="1">
    <citation type="submission" date="2019-08" db="EMBL/GenBank/DDBJ databases">
        <title>Deep-cultivation of Planctomycetes and their phenomic and genomic characterization uncovers novel biology.</title>
        <authorList>
            <person name="Wiegand S."/>
            <person name="Jogler M."/>
            <person name="Boedeker C."/>
            <person name="Pinto D."/>
            <person name="Vollmers J."/>
            <person name="Rivas-Marin E."/>
            <person name="Kohn T."/>
            <person name="Peeters S.H."/>
            <person name="Heuer A."/>
            <person name="Rast P."/>
            <person name="Oberbeckmann S."/>
            <person name="Bunk B."/>
            <person name="Jeske O."/>
            <person name="Meyerdierks A."/>
            <person name="Storesund J.E."/>
            <person name="Kallscheuer N."/>
            <person name="Luecker S."/>
            <person name="Lage O.M."/>
            <person name="Pohl T."/>
            <person name="Merkel B.J."/>
            <person name="Hornburger P."/>
            <person name="Mueller R.-W."/>
            <person name="Bruemmer F."/>
            <person name="Labrenz M."/>
            <person name="Spormann A.M."/>
            <person name="Op den Camp H."/>
            <person name="Overmann J."/>
            <person name="Amann R."/>
            <person name="Jetten M.S.M."/>
            <person name="Mascher T."/>
            <person name="Medema M.H."/>
            <person name="Devos D.P."/>
            <person name="Kaster A.-K."/>
            <person name="Ovreas L."/>
            <person name="Rohde M."/>
            <person name="Galperin M.Y."/>
            <person name="Jogler C."/>
        </authorList>
    </citation>
    <scope>NUCLEOTIDE SEQUENCE [LARGE SCALE GENOMIC DNA]</scope>
    <source>
        <strain evidence="3 4">OJF2</strain>
    </source>
</reference>
<feature type="region of interest" description="Disordered" evidence="1">
    <location>
        <begin position="504"/>
        <end position="615"/>
    </location>
</feature>
<gene>
    <name evidence="3" type="ORF">OJF2_28990</name>
</gene>
<evidence type="ECO:0000259" key="2">
    <source>
        <dbReference type="Pfam" id="PF01979"/>
    </source>
</evidence>
<evidence type="ECO:0000313" key="3">
    <source>
        <dbReference type="EMBL" id="QEH34362.1"/>
    </source>
</evidence>
<feature type="region of interest" description="Disordered" evidence="1">
    <location>
        <begin position="1463"/>
        <end position="1493"/>
    </location>
</feature>
<feature type="compositionally biased region" description="Basic and acidic residues" evidence="1">
    <location>
        <begin position="1002"/>
        <end position="1015"/>
    </location>
</feature>
<evidence type="ECO:0000313" key="4">
    <source>
        <dbReference type="Proteomes" id="UP000324233"/>
    </source>
</evidence>
<evidence type="ECO:0000256" key="1">
    <source>
        <dbReference type="SAM" id="MobiDB-lite"/>
    </source>
</evidence>
<feature type="region of interest" description="Disordered" evidence="1">
    <location>
        <begin position="1192"/>
        <end position="1224"/>
    </location>
</feature>
<feature type="compositionally biased region" description="Basic and acidic residues" evidence="1">
    <location>
        <begin position="541"/>
        <end position="593"/>
    </location>
</feature>
<protein>
    <recommendedName>
        <fullName evidence="2">Amidohydrolase-related domain-containing protein</fullName>
    </recommendedName>
</protein>
<dbReference type="GO" id="GO:0016810">
    <property type="term" value="F:hydrolase activity, acting on carbon-nitrogen (but not peptide) bonds"/>
    <property type="evidence" value="ECO:0007669"/>
    <property type="project" value="InterPro"/>
</dbReference>
<feature type="region of interest" description="Disordered" evidence="1">
    <location>
        <begin position="229"/>
        <end position="265"/>
    </location>
</feature>
<dbReference type="KEGG" id="agv:OJF2_28990"/>
<dbReference type="InterPro" id="IPR011059">
    <property type="entry name" value="Metal-dep_hydrolase_composite"/>
</dbReference>
<dbReference type="Pfam" id="PF01979">
    <property type="entry name" value="Amidohydro_1"/>
    <property type="match status" value="3"/>
</dbReference>
<accession>A0A5B9W139</accession>
<feature type="compositionally biased region" description="Gly residues" evidence="1">
    <location>
        <begin position="514"/>
        <end position="534"/>
    </location>
</feature>